<name>A0A9W8E3B4_9FUNG</name>
<proteinExistence type="predicted"/>
<sequence>MVNIPVIFKFVTQVVLSLFGGNNFENTPVFLESFGRLVGYDKPYVLPENKIIPPEEVKSVAEELKVWVRHLEKLDCSNWGTKDSQSITPATAAALTDPFMHYIKETVKSMYGSDQTSQEPRDNINSFYYWTKSNISDVPESKNSPNSSLSDKQRLIYYPLLSATTMLNPQSLAHFILAIRNQMEERVTFEEHTYPDFPEADITRKQIFDNAIMRIVLSAYVVDKDVKMAYNFILSCLSIAEKEEENRHELIMLVLGWYNVINRLELDMKNYRAIKDDPQVEVLKEEFGNRFYTWHGPNSGFVYKRNPLNQMMEFERLFSMDYSDEKQMLKLAGPKTGENIITMLAEALTQYPEDLISVTPSSRMGVELFEENDDPSERMTTSD</sequence>
<organism evidence="1 2">
    <name type="scientific">Dispira parvispora</name>
    <dbReference type="NCBI Taxonomy" id="1520584"/>
    <lineage>
        <taxon>Eukaryota</taxon>
        <taxon>Fungi</taxon>
        <taxon>Fungi incertae sedis</taxon>
        <taxon>Zoopagomycota</taxon>
        <taxon>Kickxellomycotina</taxon>
        <taxon>Dimargaritomycetes</taxon>
        <taxon>Dimargaritales</taxon>
        <taxon>Dimargaritaceae</taxon>
        <taxon>Dispira</taxon>
    </lineage>
</organism>
<dbReference type="AlphaFoldDB" id="A0A9W8E3B4"/>
<dbReference type="Proteomes" id="UP001150925">
    <property type="component" value="Unassembled WGS sequence"/>
</dbReference>
<dbReference type="EMBL" id="JANBPY010000721">
    <property type="protein sequence ID" value="KAJ1964238.1"/>
    <property type="molecule type" value="Genomic_DNA"/>
</dbReference>
<comment type="caution">
    <text evidence="1">The sequence shown here is derived from an EMBL/GenBank/DDBJ whole genome shotgun (WGS) entry which is preliminary data.</text>
</comment>
<keyword evidence="2" id="KW-1185">Reference proteome</keyword>
<accession>A0A9W8E3B4</accession>
<gene>
    <name evidence="1" type="ORF">IWQ62_002988</name>
</gene>
<reference evidence="1" key="1">
    <citation type="submission" date="2022-07" db="EMBL/GenBank/DDBJ databases">
        <title>Phylogenomic reconstructions and comparative analyses of Kickxellomycotina fungi.</title>
        <authorList>
            <person name="Reynolds N.K."/>
            <person name="Stajich J.E."/>
            <person name="Barry K."/>
            <person name="Grigoriev I.V."/>
            <person name="Crous P."/>
            <person name="Smith M.E."/>
        </authorList>
    </citation>
    <scope>NUCLEOTIDE SEQUENCE</scope>
    <source>
        <strain evidence="1">RSA 1196</strain>
    </source>
</reference>
<protein>
    <submittedName>
        <fullName evidence="1">Uncharacterized protein</fullName>
    </submittedName>
</protein>
<evidence type="ECO:0000313" key="2">
    <source>
        <dbReference type="Proteomes" id="UP001150925"/>
    </source>
</evidence>
<evidence type="ECO:0000313" key="1">
    <source>
        <dbReference type="EMBL" id="KAJ1964238.1"/>
    </source>
</evidence>